<feature type="chain" id="PRO_5014423181" description="DnaJ homolog subfamily C member 16" evidence="6">
    <location>
        <begin position="24"/>
        <end position="475"/>
    </location>
</feature>
<dbReference type="PANTHER" id="PTHR45184">
    <property type="entry name" value="DNAJ PROTEIN ERDJ3A"/>
    <property type="match status" value="1"/>
</dbReference>
<dbReference type="InterPro" id="IPR052842">
    <property type="entry name" value="ER_Co-chaperone"/>
</dbReference>
<reference evidence="9 10" key="1">
    <citation type="journal article" date="2017" name="Mol. Biol. Evol.">
        <title>The 4-celled Tetrabaena socialis nuclear genome reveals the essential components for genetic control of cell number at the origin of multicellularity in the volvocine lineage.</title>
        <authorList>
            <person name="Featherston J."/>
            <person name="Arakaki Y."/>
            <person name="Hanschen E.R."/>
            <person name="Ferris P.J."/>
            <person name="Michod R.E."/>
            <person name="Olson B.J.S.C."/>
            <person name="Nozaki H."/>
            <person name="Durand P.M."/>
        </authorList>
    </citation>
    <scope>NUCLEOTIDE SEQUENCE [LARGE SCALE GENOMIC DNA]</scope>
    <source>
        <strain evidence="9 10">NIES-571</strain>
    </source>
</reference>
<dbReference type="InterPro" id="IPR036869">
    <property type="entry name" value="J_dom_sf"/>
</dbReference>
<evidence type="ECO:0000256" key="1">
    <source>
        <dbReference type="ARBA" id="ARBA00004163"/>
    </source>
</evidence>
<evidence type="ECO:0000256" key="6">
    <source>
        <dbReference type="SAM" id="SignalP"/>
    </source>
</evidence>
<keyword evidence="3" id="KW-0072">Autophagy</keyword>
<comment type="function">
    <text evidence="4">Plays an important role in regulating the size of autophagosomes during the formation process.</text>
</comment>
<dbReference type="InterPro" id="IPR013766">
    <property type="entry name" value="Thioredoxin_domain"/>
</dbReference>
<accession>A0A2J7ZTE9</accession>
<evidence type="ECO:0000313" key="10">
    <source>
        <dbReference type="Proteomes" id="UP000236333"/>
    </source>
</evidence>
<dbReference type="SUPFAM" id="SSF46565">
    <property type="entry name" value="Chaperone J-domain"/>
    <property type="match status" value="1"/>
</dbReference>
<dbReference type="PRINTS" id="PR00625">
    <property type="entry name" value="JDOMAIN"/>
</dbReference>
<dbReference type="Pfam" id="PF00085">
    <property type="entry name" value="Thioredoxin"/>
    <property type="match status" value="1"/>
</dbReference>
<dbReference type="AlphaFoldDB" id="A0A2J7ZTE9"/>
<keyword evidence="10" id="KW-1185">Reference proteome</keyword>
<dbReference type="CDD" id="cd06257">
    <property type="entry name" value="DnaJ"/>
    <property type="match status" value="1"/>
</dbReference>
<dbReference type="OrthoDB" id="10264505at2759"/>
<feature type="domain" description="J" evidence="7">
    <location>
        <begin position="28"/>
        <end position="94"/>
    </location>
</feature>
<dbReference type="SMART" id="SM00271">
    <property type="entry name" value="DnaJ"/>
    <property type="match status" value="1"/>
</dbReference>
<dbReference type="Pfam" id="PF00226">
    <property type="entry name" value="DnaJ"/>
    <property type="match status" value="1"/>
</dbReference>
<dbReference type="PROSITE" id="PS50076">
    <property type="entry name" value="DNAJ_2"/>
    <property type="match status" value="1"/>
</dbReference>
<feature type="domain" description="Thioredoxin" evidence="8">
    <location>
        <begin position="169"/>
        <end position="306"/>
    </location>
</feature>
<dbReference type="Gene3D" id="1.10.720.30">
    <property type="entry name" value="SAP domain"/>
    <property type="match status" value="1"/>
</dbReference>
<evidence type="ECO:0000256" key="2">
    <source>
        <dbReference type="ARBA" id="ARBA00020921"/>
    </source>
</evidence>
<dbReference type="GO" id="GO:0006914">
    <property type="term" value="P:autophagy"/>
    <property type="evidence" value="ECO:0007669"/>
    <property type="project" value="UniProtKB-KW"/>
</dbReference>
<name>A0A2J7ZTE9_9CHLO</name>
<evidence type="ECO:0000256" key="4">
    <source>
        <dbReference type="ARBA" id="ARBA00035002"/>
    </source>
</evidence>
<protein>
    <recommendedName>
        <fullName evidence="2">DnaJ homolog subfamily C member 16</fullName>
    </recommendedName>
    <alternativeName>
        <fullName evidence="5">Endoplasmic reticulum DNA J domain-containing protein 8</fullName>
    </alternativeName>
</protein>
<sequence>MVTRAVIAASVLMSLLLAQQALAAKGRDFYSILGVSRDADETAVKKAYRKQALKWHPDRHPENKQKAEEKFRDVAAAYETLSDPEKREMYDQYGEDGARGGGHPGGGAGGFNAHFGGQDPFDLFNMFAGGGGMGGGGGAGGQRRMQFNMGGSGGGGAFTGGFGMGGGSRGGGFEGPPPSLYEDDPHVQHLDKDSFPAAESGWVWVIHFYANGNGHCRAMAPNIKAAAASLKGVAKVGVVDCDAHKELCKAQGVPVPPSIKAFVAGSPPRNFNGVISAKAVSDWALGLIPSRVVQLGSDKALNELLAKCEGGGGKSKERAAWALCVVLVSAKAETPPLYRALSGAYQGRIAFGELRASAKGAAAVAARLGVDLEAEKAGGKLPLLVSVCNGDVVVAERYGGQLKSEPLTRHLDSYAAGKKCAKQVRLVPGTDLGRFSAGALKQLCADKGLECLGCSEKEDYMRRLQQFIDEGAAAL</sequence>
<evidence type="ECO:0000313" key="9">
    <source>
        <dbReference type="EMBL" id="PNH03528.1"/>
    </source>
</evidence>
<dbReference type="SUPFAM" id="SSF52833">
    <property type="entry name" value="Thioredoxin-like"/>
    <property type="match status" value="1"/>
</dbReference>
<dbReference type="PROSITE" id="PS00636">
    <property type="entry name" value="DNAJ_1"/>
    <property type="match status" value="1"/>
</dbReference>
<dbReference type="GO" id="GO:0005789">
    <property type="term" value="C:endoplasmic reticulum membrane"/>
    <property type="evidence" value="ECO:0007669"/>
    <property type="project" value="UniProtKB-SubCell"/>
</dbReference>
<dbReference type="InterPro" id="IPR001623">
    <property type="entry name" value="DnaJ_domain"/>
</dbReference>
<comment type="subcellular location">
    <subcellularLocation>
        <location evidence="1">Endoplasmic reticulum membrane</location>
        <topology evidence="1">Single-pass type IV membrane protein</topology>
    </subcellularLocation>
</comment>
<evidence type="ECO:0000256" key="3">
    <source>
        <dbReference type="ARBA" id="ARBA00023006"/>
    </source>
</evidence>
<evidence type="ECO:0000256" key="5">
    <source>
        <dbReference type="ARBA" id="ARBA00035043"/>
    </source>
</evidence>
<dbReference type="Gene3D" id="3.40.30.10">
    <property type="entry name" value="Glutaredoxin"/>
    <property type="match status" value="1"/>
</dbReference>
<dbReference type="Gene3D" id="1.10.287.110">
    <property type="entry name" value="DnaJ domain"/>
    <property type="match status" value="1"/>
</dbReference>
<dbReference type="InterPro" id="IPR036361">
    <property type="entry name" value="SAP_dom_sf"/>
</dbReference>
<gene>
    <name evidence="9" type="ORF">TSOC_010407</name>
</gene>
<organism evidence="9 10">
    <name type="scientific">Tetrabaena socialis</name>
    <dbReference type="NCBI Taxonomy" id="47790"/>
    <lineage>
        <taxon>Eukaryota</taxon>
        <taxon>Viridiplantae</taxon>
        <taxon>Chlorophyta</taxon>
        <taxon>core chlorophytes</taxon>
        <taxon>Chlorophyceae</taxon>
        <taxon>CS clade</taxon>
        <taxon>Chlamydomonadales</taxon>
        <taxon>Tetrabaenaceae</taxon>
        <taxon>Tetrabaena</taxon>
    </lineage>
</organism>
<keyword evidence="6" id="KW-0732">Signal</keyword>
<evidence type="ECO:0000259" key="8">
    <source>
        <dbReference type="PROSITE" id="PS51352"/>
    </source>
</evidence>
<comment type="caution">
    <text evidence="9">The sequence shown here is derived from an EMBL/GenBank/DDBJ whole genome shotgun (WGS) entry which is preliminary data.</text>
</comment>
<proteinExistence type="predicted"/>
<evidence type="ECO:0000259" key="7">
    <source>
        <dbReference type="PROSITE" id="PS50076"/>
    </source>
</evidence>
<dbReference type="InterPro" id="IPR018253">
    <property type="entry name" value="DnaJ_domain_CS"/>
</dbReference>
<dbReference type="InterPro" id="IPR036249">
    <property type="entry name" value="Thioredoxin-like_sf"/>
</dbReference>
<dbReference type="PANTHER" id="PTHR45184:SF1">
    <property type="entry name" value="DNAJ PROTEIN ERDJ3A"/>
    <property type="match status" value="1"/>
</dbReference>
<dbReference type="Proteomes" id="UP000236333">
    <property type="component" value="Unassembled WGS sequence"/>
</dbReference>
<dbReference type="PROSITE" id="PS51352">
    <property type="entry name" value="THIOREDOXIN_2"/>
    <property type="match status" value="1"/>
</dbReference>
<dbReference type="EMBL" id="PGGS01000492">
    <property type="protein sequence ID" value="PNH03528.1"/>
    <property type="molecule type" value="Genomic_DNA"/>
</dbReference>
<feature type="signal peptide" evidence="6">
    <location>
        <begin position="1"/>
        <end position="23"/>
    </location>
</feature>